<evidence type="ECO:0000256" key="19">
    <source>
        <dbReference type="ARBA" id="ARBA00023264"/>
    </source>
</evidence>
<evidence type="ECO:0000256" key="7">
    <source>
        <dbReference type="ARBA" id="ARBA00022519"/>
    </source>
</evidence>
<sequence>MQQKPAQGVTRILNAAKYSYQGIRAAITGEAAFREELIVCLILIPIALFADVTQIERLLLISSLLVVLIVELLNSAIEAVVDRIGFEHHQLAGQAKDMGSAAVLLSIFMSLYIWVDIFVF</sequence>
<evidence type="ECO:0000256" key="1">
    <source>
        <dbReference type="ARBA" id="ARBA00004429"/>
    </source>
</evidence>
<dbReference type="EC" id="2.7.1.107" evidence="3 24"/>
<keyword evidence="13 22" id="KW-0067">ATP-binding</keyword>
<dbReference type="Gene3D" id="1.10.287.3610">
    <property type="match status" value="1"/>
</dbReference>
<feature type="binding site" evidence="21">
    <location>
        <position position="100"/>
    </location>
    <ligand>
        <name>substrate</name>
    </ligand>
</feature>
<feature type="binding site" evidence="22">
    <location>
        <position position="18"/>
    </location>
    <ligand>
        <name>ATP</name>
        <dbReference type="ChEBI" id="CHEBI:30616"/>
    </ligand>
</feature>
<evidence type="ECO:0000256" key="3">
    <source>
        <dbReference type="ARBA" id="ARBA00012133"/>
    </source>
</evidence>
<evidence type="ECO:0000256" key="13">
    <source>
        <dbReference type="ARBA" id="ARBA00022840"/>
    </source>
</evidence>
<dbReference type="RefSeq" id="WP_074374727.1">
    <property type="nucleotide sequence ID" value="NZ_AP024907.1"/>
</dbReference>
<keyword evidence="28" id="KW-1185">Reference proteome</keyword>
<evidence type="ECO:0000313" key="27">
    <source>
        <dbReference type="Proteomes" id="UP000184774"/>
    </source>
</evidence>
<feature type="binding site" evidence="22">
    <location>
        <position position="11"/>
    </location>
    <ligand>
        <name>ATP</name>
        <dbReference type="ChEBI" id="CHEBI:30616"/>
    </ligand>
</feature>
<evidence type="ECO:0000256" key="10">
    <source>
        <dbReference type="ARBA" id="ARBA00022723"/>
    </source>
</evidence>
<accession>A0A1N6MA99</accession>
<feature type="binding site" evidence="22">
    <location>
        <position position="30"/>
    </location>
    <ligand>
        <name>ATP</name>
        <dbReference type="ChEBI" id="CHEBI:30616"/>
    </ligand>
</feature>
<evidence type="ECO:0000313" key="28">
    <source>
        <dbReference type="Proteomes" id="UP000515264"/>
    </source>
</evidence>
<dbReference type="Pfam" id="PF01219">
    <property type="entry name" value="DAGK_prokar"/>
    <property type="match status" value="1"/>
</dbReference>
<evidence type="ECO:0000256" key="5">
    <source>
        <dbReference type="ARBA" id="ARBA00022475"/>
    </source>
</evidence>
<dbReference type="PANTHER" id="PTHR34299">
    <property type="entry name" value="DIACYLGLYCEROL KINASE"/>
    <property type="match status" value="1"/>
</dbReference>
<name>A0A1N6MA99_9VIBR</name>
<keyword evidence="9 24" id="KW-0812">Transmembrane</keyword>
<evidence type="ECO:0000256" key="6">
    <source>
        <dbReference type="ARBA" id="ARBA00022516"/>
    </source>
</evidence>
<feature type="binding site" evidence="21">
    <location>
        <position position="11"/>
    </location>
    <ligand>
        <name>substrate</name>
    </ligand>
</feature>
<keyword evidence="18" id="KW-0594">Phospholipid biosynthesis</keyword>
<feature type="binding site" evidence="23">
    <location>
        <position position="30"/>
    </location>
    <ligand>
        <name>a divalent metal cation</name>
        <dbReference type="ChEBI" id="CHEBI:60240"/>
    </ligand>
</feature>
<evidence type="ECO:0000256" key="23">
    <source>
        <dbReference type="PIRSR" id="PIRSR600829-4"/>
    </source>
</evidence>
<reference evidence="25 28" key="3">
    <citation type="journal article" date="2020" name="J. Nat. Prod.">
        <title>Genomics-Metabolomics Profiling Disclosed Marine Vibrio spartinae 3.6 as a Producer of a New Branched Side Chain Prodigiosin.</title>
        <authorList>
            <person name="Vitale G.A."/>
            <person name="Sciarretta M."/>
            <person name="Palma Esposito F."/>
            <person name="January G.G."/>
            <person name="Giaccio M."/>
            <person name="Bunk B."/>
            <person name="Sproer C."/>
            <person name="Bajerski F."/>
            <person name="Power D."/>
            <person name="Festa C."/>
            <person name="Monti M.C."/>
            <person name="D'Auria M.V."/>
            <person name="de Pascale D."/>
        </authorList>
    </citation>
    <scope>NUCLEOTIDE SEQUENCE [LARGE SCALE GENOMIC DNA]</scope>
    <source>
        <strain evidence="25 28">3.6</strain>
    </source>
</reference>
<dbReference type="PANTHER" id="PTHR34299:SF1">
    <property type="entry name" value="DIACYLGLYCEROL KINASE"/>
    <property type="match status" value="1"/>
</dbReference>
<evidence type="ECO:0000256" key="21">
    <source>
        <dbReference type="PIRSR" id="PIRSR600829-2"/>
    </source>
</evidence>
<dbReference type="OrthoDB" id="9796011at2"/>
<dbReference type="GO" id="GO:0046872">
    <property type="term" value="F:metal ion binding"/>
    <property type="evidence" value="ECO:0007669"/>
    <property type="project" value="UniProtKB-KW"/>
</dbReference>
<dbReference type="GO" id="GO:0005886">
    <property type="term" value="C:plasma membrane"/>
    <property type="evidence" value="ECO:0007669"/>
    <property type="project" value="UniProtKB-SubCell"/>
</dbReference>
<keyword evidence="6" id="KW-0444">Lipid biosynthesis</keyword>
<feature type="binding site" evidence="22">
    <location>
        <begin position="87"/>
        <end position="89"/>
    </location>
    <ligand>
        <name>ATP</name>
        <dbReference type="ChEBI" id="CHEBI:30616"/>
    </ligand>
</feature>
<reference evidence="26 27" key="1">
    <citation type="submission" date="2016-12" db="EMBL/GenBank/DDBJ databases">
        <authorList>
            <person name="Song W.-J."/>
            <person name="Kurnit D.M."/>
        </authorList>
    </citation>
    <scope>NUCLEOTIDE SEQUENCE [LARGE SCALE GENOMIC DNA]</scope>
    <source>
        <strain evidence="26 27">CECT 9026</strain>
    </source>
</reference>
<comment type="catalytic activity">
    <reaction evidence="24">
        <text>a 1,2-diacyl-sn-glycerol + ATP = a 1,2-diacyl-sn-glycero-3-phosphate + ADP + H(+)</text>
        <dbReference type="Rhea" id="RHEA:10272"/>
        <dbReference type="ChEBI" id="CHEBI:15378"/>
        <dbReference type="ChEBI" id="CHEBI:17815"/>
        <dbReference type="ChEBI" id="CHEBI:30616"/>
        <dbReference type="ChEBI" id="CHEBI:58608"/>
        <dbReference type="ChEBI" id="CHEBI:456216"/>
        <dbReference type="EC" id="2.7.1.107"/>
    </reaction>
</comment>
<evidence type="ECO:0000256" key="11">
    <source>
        <dbReference type="ARBA" id="ARBA00022741"/>
    </source>
</evidence>
<feature type="transmembrane region" description="Helical" evidence="24">
    <location>
        <begin position="98"/>
        <end position="115"/>
    </location>
</feature>
<evidence type="ECO:0000256" key="8">
    <source>
        <dbReference type="ARBA" id="ARBA00022679"/>
    </source>
</evidence>
<feature type="binding site" evidence="23">
    <location>
        <position position="78"/>
    </location>
    <ligand>
        <name>a divalent metal cation</name>
        <dbReference type="ChEBI" id="CHEBI:60240"/>
    </ligand>
</feature>
<evidence type="ECO:0000313" key="25">
    <source>
        <dbReference type="EMBL" id="QMV15867.1"/>
    </source>
</evidence>
<evidence type="ECO:0000256" key="18">
    <source>
        <dbReference type="ARBA" id="ARBA00023209"/>
    </source>
</evidence>
<comment type="subcellular location">
    <subcellularLocation>
        <location evidence="1 24">Cell inner membrane</location>
        <topology evidence="1 24">Multi-pass membrane protein</topology>
    </subcellularLocation>
</comment>
<keyword evidence="17 24" id="KW-0472">Membrane</keyword>
<keyword evidence="15 24" id="KW-1133">Transmembrane helix</keyword>
<protein>
    <recommendedName>
        <fullName evidence="4 24">Diacylglycerol kinase</fullName>
        <ecNumber evidence="3 24">2.7.1.107</ecNumber>
    </recommendedName>
</protein>
<dbReference type="EMBL" id="CP046268">
    <property type="protein sequence ID" value="QMV15867.1"/>
    <property type="molecule type" value="Genomic_DNA"/>
</dbReference>
<evidence type="ECO:0000256" key="24">
    <source>
        <dbReference type="RuleBase" id="RU363065"/>
    </source>
</evidence>
<dbReference type="Proteomes" id="UP000515264">
    <property type="component" value="Chromosome 1"/>
</dbReference>
<proteinExistence type="inferred from homology"/>
<dbReference type="Proteomes" id="UP000184774">
    <property type="component" value="Unassembled WGS sequence"/>
</dbReference>
<feature type="binding site" evidence="22">
    <location>
        <position position="78"/>
    </location>
    <ligand>
        <name>ATP</name>
        <dbReference type="ChEBI" id="CHEBI:30616"/>
    </ligand>
</feature>
<keyword evidence="12 24" id="KW-0418">Kinase</keyword>
<feature type="binding site" evidence="21">
    <location>
        <position position="57"/>
    </location>
    <ligand>
        <name>substrate</name>
    </ligand>
</feature>
<evidence type="ECO:0000256" key="17">
    <source>
        <dbReference type="ARBA" id="ARBA00023136"/>
    </source>
</evidence>
<keyword evidence="19 24" id="KW-1208">Phospholipid metabolism</keyword>
<feature type="active site" description="Proton acceptor" evidence="20">
    <location>
        <position position="71"/>
    </location>
</feature>
<evidence type="ECO:0000313" key="26">
    <source>
        <dbReference type="EMBL" id="SIO96296.1"/>
    </source>
</evidence>
<evidence type="ECO:0000256" key="20">
    <source>
        <dbReference type="PIRSR" id="PIRSR600829-1"/>
    </source>
</evidence>
<dbReference type="InterPro" id="IPR036945">
    <property type="entry name" value="DAGK_sf"/>
</dbReference>
<keyword evidence="10 23" id="KW-0479">Metal-binding</keyword>
<comment type="caution">
    <text evidence="24">Lacks conserved residue(s) required for the propagation of feature annotation.</text>
</comment>
<dbReference type="InterPro" id="IPR033718">
    <property type="entry name" value="DAGK_prok"/>
</dbReference>
<feature type="transmembrane region" description="Helical" evidence="24">
    <location>
        <begin position="58"/>
        <end position="77"/>
    </location>
</feature>
<keyword evidence="5" id="KW-1003">Cell membrane</keyword>
<reference evidence="25" key="2">
    <citation type="submission" date="2019-11" db="EMBL/GenBank/DDBJ databases">
        <authorList>
            <person name="January G."/>
            <person name="Bunk B."/>
        </authorList>
    </citation>
    <scope>NUCLEOTIDE SEQUENCE</scope>
    <source>
        <strain evidence="25">3.6</strain>
    </source>
</reference>
<evidence type="ECO:0000256" key="22">
    <source>
        <dbReference type="PIRSR" id="PIRSR600829-3"/>
    </source>
</evidence>
<evidence type="ECO:0000256" key="4">
    <source>
        <dbReference type="ARBA" id="ARBA00017575"/>
    </source>
</evidence>
<evidence type="ECO:0000256" key="14">
    <source>
        <dbReference type="ARBA" id="ARBA00022842"/>
    </source>
</evidence>
<dbReference type="PROSITE" id="PS01069">
    <property type="entry name" value="DAGK_PROKAR"/>
    <property type="match status" value="1"/>
</dbReference>
<comment type="cofactor">
    <cofactor evidence="23">
        <name>Mg(2+)</name>
        <dbReference type="ChEBI" id="CHEBI:18420"/>
    </cofactor>
    <text evidence="23">Mn(2+), Zn(2+), Cd(2+) and Co(2+) support activity to lesser extents.</text>
</comment>
<feature type="binding site" evidence="21">
    <location>
        <begin position="32"/>
        <end position="36"/>
    </location>
    <ligand>
        <name>substrate</name>
    </ligand>
</feature>
<keyword evidence="16 24" id="KW-0443">Lipid metabolism</keyword>
<dbReference type="GO" id="GO:0005524">
    <property type="term" value="F:ATP binding"/>
    <property type="evidence" value="ECO:0007669"/>
    <property type="project" value="UniProtKB-KW"/>
</dbReference>
<dbReference type="EMBL" id="FSSB01000028">
    <property type="protein sequence ID" value="SIO96296.1"/>
    <property type="molecule type" value="Genomic_DNA"/>
</dbReference>
<keyword evidence="7 24" id="KW-0997">Cell inner membrane</keyword>
<organism evidence="26 27">
    <name type="scientific">Vibrio spartinae</name>
    <dbReference type="NCBI Taxonomy" id="1918945"/>
    <lineage>
        <taxon>Bacteria</taxon>
        <taxon>Pseudomonadati</taxon>
        <taxon>Pseudomonadota</taxon>
        <taxon>Gammaproteobacteria</taxon>
        <taxon>Vibrionales</taxon>
        <taxon>Vibrionaceae</taxon>
        <taxon>Vibrio</taxon>
    </lineage>
</organism>
<evidence type="ECO:0000256" key="9">
    <source>
        <dbReference type="ARBA" id="ARBA00022692"/>
    </source>
</evidence>
<dbReference type="InterPro" id="IPR000829">
    <property type="entry name" value="DAGK"/>
</dbReference>
<evidence type="ECO:0000256" key="12">
    <source>
        <dbReference type="ARBA" id="ARBA00022777"/>
    </source>
</evidence>
<comment type="function">
    <text evidence="24">Catalyzes the ATP-dependent phosphorylation of sn-l,2-diacylglycerol (DAG) to phosphatidic acid. Involved in the recycling of diacylglycerol produced as a by-product during membrane-derived oligosaccharide (MDO) biosynthesis.</text>
</comment>
<dbReference type="AlphaFoldDB" id="A0A1N6MA99"/>
<keyword evidence="8 24" id="KW-0808">Transferase</keyword>
<evidence type="ECO:0000256" key="2">
    <source>
        <dbReference type="ARBA" id="ARBA00005967"/>
    </source>
</evidence>
<evidence type="ECO:0000256" key="16">
    <source>
        <dbReference type="ARBA" id="ARBA00023098"/>
    </source>
</evidence>
<comment type="similarity">
    <text evidence="2 24">Belongs to the bacterial diacylglycerol kinase family.</text>
</comment>
<dbReference type="GO" id="GO:0004143">
    <property type="term" value="F:ATP-dependent diacylglycerol kinase activity"/>
    <property type="evidence" value="ECO:0007669"/>
    <property type="project" value="UniProtKB-EC"/>
</dbReference>
<dbReference type="GO" id="GO:0006654">
    <property type="term" value="P:phosphatidic acid biosynthetic process"/>
    <property type="evidence" value="ECO:0007669"/>
    <property type="project" value="InterPro"/>
</dbReference>
<feature type="binding site" evidence="22">
    <location>
        <begin position="96"/>
        <end position="97"/>
    </location>
    <ligand>
        <name>ATP</name>
        <dbReference type="ChEBI" id="CHEBI:30616"/>
    </ligand>
</feature>
<keyword evidence="11 22" id="KW-0547">Nucleotide-binding</keyword>
<dbReference type="CDD" id="cd14264">
    <property type="entry name" value="DAGK_IM"/>
    <property type="match status" value="1"/>
</dbReference>
<evidence type="ECO:0000256" key="15">
    <source>
        <dbReference type="ARBA" id="ARBA00022989"/>
    </source>
</evidence>
<feature type="binding site" evidence="21">
    <location>
        <position position="71"/>
    </location>
    <ligand>
        <name>substrate</name>
    </ligand>
</feature>
<gene>
    <name evidence="26" type="primary">dgkA_3</name>
    <name evidence="25" type="synonym">dgkA_1</name>
    <name evidence="26" type="ORF">VSP9026_04080</name>
    <name evidence="25" type="ORF">Vspart_03238</name>
</gene>
<keyword evidence="14 23" id="KW-0460">Magnesium</keyword>